<organism evidence="10 11">
    <name type="scientific">Kwoniella newhampshirensis</name>
    <dbReference type="NCBI Taxonomy" id="1651941"/>
    <lineage>
        <taxon>Eukaryota</taxon>
        <taxon>Fungi</taxon>
        <taxon>Dikarya</taxon>
        <taxon>Basidiomycota</taxon>
        <taxon>Agaricomycotina</taxon>
        <taxon>Tremellomycetes</taxon>
        <taxon>Tremellales</taxon>
        <taxon>Cryptococcaceae</taxon>
        <taxon>Kwoniella</taxon>
    </lineage>
</organism>
<dbReference type="GO" id="GO:0016560">
    <property type="term" value="P:protein import into peroxisome matrix, docking"/>
    <property type="evidence" value="ECO:0007669"/>
    <property type="project" value="TreeGrafter"/>
</dbReference>
<dbReference type="SMART" id="SM00028">
    <property type="entry name" value="TPR"/>
    <property type="match status" value="4"/>
</dbReference>
<evidence type="ECO:0000256" key="8">
    <source>
        <dbReference type="PROSITE-ProRule" id="PRU00339"/>
    </source>
</evidence>
<dbReference type="Proteomes" id="UP001388673">
    <property type="component" value="Unassembled WGS sequence"/>
</dbReference>
<feature type="repeat" description="TPR" evidence="8">
    <location>
        <begin position="651"/>
        <end position="684"/>
    </location>
</feature>
<dbReference type="InterPro" id="IPR019734">
    <property type="entry name" value="TPR_rpt"/>
</dbReference>
<dbReference type="GO" id="GO:0005778">
    <property type="term" value="C:peroxisomal membrane"/>
    <property type="evidence" value="ECO:0007669"/>
    <property type="project" value="TreeGrafter"/>
</dbReference>
<protein>
    <recommendedName>
        <fullName evidence="12">Peroxin-5</fullName>
    </recommendedName>
</protein>
<evidence type="ECO:0000313" key="11">
    <source>
        <dbReference type="Proteomes" id="UP001388673"/>
    </source>
</evidence>
<feature type="region of interest" description="Disordered" evidence="9">
    <location>
        <begin position="171"/>
        <end position="190"/>
    </location>
</feature>
<evidence type="ECO:0000256" key="2">
    <source>
        <dbReference type="ARBA" id="ARBA00004496"/>
    </source>
</evidence>
<dbReference type="GO" id="GO:0005829">
    <property type="term" value="C:cytosol"/>
    <property type="evidence" value="ECO:0007669"/>
    <property type="project" value="TreeGrafter"/>
</dbReference>
<gene>
    <name evidence="10" type="ORF">IAR55_004168</name>
</gene>
<comment type="caution">
    <text evidence="10">The sequence shown here is derived from an EMBL/GenBank/DDBJ whole genome shotgun (WGS) entry which is preliminary data.</text>
</comment>
<dbReference type="GeneID" id="92181426"/>
<dbReference type="SUPFAM" id="SSF48452">
    <property type="entry name" value="TPR-like"/>
    <property type="match status" value="1"/>
</dbReference>
<evidence type="ECO:0000313" key="10">
    <source>
        <dbReference type="EMBL" id="KAK8853461.1"/>
    </source>
</evidence>
<reference evidence="10 11" key="1">
    <citation type="journal article" date="2024" name="bioRxiv">
        <title>Comparative genomics of Cryptococcus and Kwoniella reveals pathogenesis evolution and contrasting karyotype dynamics via intercentromeric recombination or chromosome fusion.</title>
        <authorList>
            <person name="Coelho M.A."/>
            <person name="David-Palma M."/>
            <person name="Shea T."/>
            <person name="Bowers K."/>
            <person name="McGinley-Smith S."/>
            <person name="Mohammad A.W."/>
            <person name="Gnirke A."/>
            <person name="Yurkov A.M."/>
            <person name="Nowrousian M."/>
            <person name="Sun S."/>
            <person name="Cuomo C.A."/>
            <person name="Heitman J."/>
        </authorList>
    </citation>
    <scope>NUCLEOTIDE SEQUENCE [LARGE SCALE GENOMIC DNA]</scope>
    <source>
        <strain evidence="10 11">CBS 13917</strain>
    </source>
</reference>
<keyword evidence="11" id="KW-1185">Reference proteome</keyword>
<comment type="similarity">
    <text evidence="3">Belongs to the peroxisomal targeting signal receptor family.</text>
</comment>
<feature type="region of interest" description="Disordered" evidence="9">
    <location>
        <begin position="29"/>
        <end position="75"/>
    </location>
</feature>
<dbReference type="InterPro" id="IPR011990">
    <property type="entry name" value="TPR-like_helical_dom_sf"/>
</dbReference>
<feature type="region of interest" description="Disordered" evidence="9">
    <location>
        <begin position="200"/>
        <end position="223"/>
    </location>
</feature>
<evidence type="ECO:0008006" key="12">
    <source>
        <dbReference type="Google" id="ProtNLM"/>
    </source>
</evidence>
<evidence type="ECO:0000256" key="3">
    <source>
        <dbReference type="ARBA" id="ARBA00005348"/>
    </source>
</evidence>
<dbReference type="EMBL" id="JBCAWK010000007">
    <property type="protein sequence ID" value="KAK8853461.1"/>
    <property type="molecule type" value="Genomic_DNA"/>
</dbReference>
<sequence>MSAFLSGAAIDCGPTNVLKNVSGRLERDQSLQQDRLVSVPNVAGSPRQPFRGQISSRPPPGFASSGPPQTAPSPFDLASLRQHLSSSPTRAQVYRQTHAPSLSSSWAEDFVPQAGSSRPQTGALSLSPSPRVTGWHEEFEHHVSRRNHPHAFAPPREAGPAPWETRGHQPMIPQMTHHHPRPPYQTLPASPLPQAELHHLQAQERPSTAPPEQMSRKSEPLTDAQDLLSRTARTFVDDLEHSSDILSANPKLAQSKFMELLRGLGAGGLMVDEGEAVPGDGVGEGAKLVGRGPSTAADWAGDHMNGHETIHSQARDEQLSSPSALQDVARMSPYPRGEKVYPSLNSWMSALPAHTVPQGVLPEISFAWDKQFRDQEALIQSTESLEQRAVPQRRRSVHFTEPPLDQLERSGVPNNLEEGLASQISIPGAGWSWGEDGMVDDDFDEETFAAFNGTLRQAHESRLGVGSTEGWGELQSDWERFQRKEPGSKGLRGMGRGDRTERYLFQSRNPYTSEAIGFHLNPPRNSSTLKGILELEAAVQQNPTSHEAWYNLGLKQQENEREDQAILALSKVVQLQPSYRPAYLALSVSYTNEGESEAACTMLERWIRLGEEGAILEGVEQSTIRWGDSGRERLVERLIGMARMNPEEVDADVQVALGVLFNASEEYQKAEDCFSAASAARPDDWLLYNRLGATLANSGRSNEAIQYYHKALSLHPNFVRALFNLGISYLNLGQYPLAAQSALDALRLQHADASEGYLFGEVGSGAKGVTSDALWNSLRGACLHMGRQDLVGLVEQRDLSGFPMSFVDTLQASTV</sequence>
<feature type="repeat" description="TPR" evidence="8">
    <location>
        <begin position="719"/>
        <end position="752"/>
    </location>
</feature>
<feature type="compositionally biased region" description="Polar residues" evidence="9">
    <location>
        <begin position="114"/>
        <end position="130"/>
    </location>
</feature>
<proteinExistence type="inferred from homology"/>
<accession>A0AAW0YR43</accession>
<dbReference type="PROSITE" id="PS50005">
    <property type="entry name" value="TPR"/>
    <property type="match status" value="4"/>
</dbReference>
<evidence type="ECO:0000256" key="1">
    <source>
        <dbReference type="ARBA" id="ARBA00004275"/>
    </source>
</evidence>
<dbReference type="PROSITE" id="PS50293">
    <property type="entry name" value="TPR_REGION"/>
    <property type="match status" value="1"/>
</dbReference>
<dbReference type="PANTHER" id="PTHR10130:SF0">
    <property type="entry name" value="GH08708P"/>
    <property type="match status" value="1"/>
</dbReference>
<feature type="region of interest" description="Disordered" evidence="9">
    <location>
        <begin position="110"/>
        <end position="131"/>
    </location>
</feature>
<dbReference type="InterPro" id="IPR024111">
    <property type="entry name" value="PEX5/PEX5L"/>
</dbReference>
<evidence type="ECO:0000256" key="4">
    <source>
        <dbReference type="ARBA" id="ARBA00022490"/>
    </source>
</evidence>
<feature type="repeat" description="TPR" evidence="8">
    <location>
        <begin position="546"/>
        <end position="579"/>
    </location>
</feature>
<dbReference type="PANTHER" id="PTHR10130">
    <property type="entry name" value="PEROXISOMAL TARGETING SIGNAL 1 RECEPTOR PEX5"/>
    <property type="match status" value="1"/>
</dbReference>
<dbReference type="Pfam" id="PF13181">
    <property type="entry name" value="TPR_8"/>
    <property type="match status" value="1"/>
</dbReference>
<dbReference type="AlphaFoldDB" id="A0AAW0YR43"/>
<evidence type="ECO:0000256" key="9">
    <source>
        <dbReference type="SAM" id="MobiDB-lite"/>
    </source>
</evidence>
<keyword evidence="5" id="KW-0677">Repeat</keyword>
<evidence type="ECO:0000256" key="5">
    <source>
        <dbReference type="ARBA" id="ARBA00022737"/>
    </source>
</evidence>
<dbReference type="GO" id="GO:0005052">
    <property type="term" value="F:peroxisome matrix targeting signal-1 binding"/>
    <property type="evidence" value="ECO:0007669"/>
    <property type="project" value="TreeGrafter"/>
</dbReference>
<evidence type="ECO:0000256" key="6">
    <source>
        <dbReference type="ARBA" id="ARBA00022803"/>
    </source>
</evidence>
<keyword evidence="4" id="KW-0963">Cytoplasm</keyword>
<feature type="repeat" description="TPR" evidence="8">
    <location>
        <begin position="685"/>
        <end position="718"/>
    </location>
</feature>
<dbReference type="KEGG" id="kne:92181426"/>
<name>A0AAW0YR43_9TREE</name>
<comment type="subcellular location">
    <subcellularLocation>
        <location evidence="2">Cytoplasm</location>
    </subcellularLocation>
    <subcellularLocation>
        <location evidence="1">Peroxisome</location>
    </subcellularLocation>
</comment>
<dbReference type="Pfam" id="PF00515">
    <property type="entry name" value="TPR_1"/>
    <property type="match status" value="1"/>
</dbReference>
<dbReference type="RefSeq" id="XP_066802647.1">
    <property type="nucleotide sequence ID" value="XM_066947268.1"/>
</dbReference>
<dbReference type="Gene3D" id="1.25.40.10">
    <property type="entry name" value="Tetratricopeptide repeat domain"/>
    <property type="match status" value="1"/>
</dbReference>
<keyword evidence="7" id="KW-0576">Peroxisome</keyword>
<keyword evidence="6 8" id="KW-0802">TPR repeat</keyword>
<evidence type="ECO:0000256" key="7">
    <source>
        <dbReference type="ARBA" id="ARBA00023140"/>
    </source>
</evidence>